<evidence type="ECO:0000259" key="3">
    <source>
        <dbReference type="PROSITE" id="PS50112"/>
    </source>
</evidence>
<gene>
    <name evidence="5" type="ORF">ACG04Q_10745</name>
</gene>
<dbReference type="SUPFAM" id="SSF55785">
    <property type="entry name" value="PYP-like sensor domain (PAS domain)"/>
    <property type="match status" value="1"/>
</dbReference>
<dbReference type="InterPro" id="IPR000014">
    <property type="entry name" value="PAS"/>
</dbReference>
<dbReference type="PANTHER" id="PTHR45138">
    <property type="entry name" value="REGULATORY COMPONENTS OF SENSORY TRANSDUCTION SYSTEM"/>
    <property type="match status" value="1"/>
</dbReference>
<dbReference type="InterPro" id="IPR029787">
    <property type="entry name" value="Nucleotide_cyclase"/>
</dbReference>
<reference evidence="5 6" key="1">
    <citation type="submission" date="2024-08" db="EMBL/GenBank/DDBJ databases">
        <authorList>
            <person name="Lu H."/>
        </authorList>
    </citation>
    <scope>NUCLEOTIDE SEQUENCE [LARGE SCALE GENOMIC DNA]</scope>
    <source>
        <strain evidence="5 6">DXS20W</strain>
    </source>
</reference>
<feature type="domain" description="PAS" evidence="3">
    <location>
        <begin position="51"/>
        <end position="97"/>
    </location>
</feature>
<dbReference type="InterPro" id="IPR043128">
    <property type="entry name" value="Rev_trsase/Diguanyl_cyclase"/>
</dbReference>
<dbReference type="SUPFAM" id="SSF55073">
    <property type="entry name" value="Nucleotide cyclase"/>
    <property type="match status" value="1"/>
</dbReference>
<dbReference type="InterPro" id="IPR000160">
    <property type="entry name" value="GGDEF_dom"/>
</dbReference>
<dbReference type="Proteomes" id="UP001606302">
    <property type="component" value="Unassembled WGS sequence"/>
</dbReference>
<dbReference type="Gene3D" id="3.30.70.270">
    <property type="match status" value="1"/>
</dbReference>
<accession>A0ABW7GJB5</accession>
<dbReference type="Pfam" id="PF00990">
    <property type="entry name" value="GGDEF"/>
    <property type="match status" value="1"/>
</dbReference>
<dbReference type="Pfam" id="PF13426">
    <property type="entry name" value="PAS_9"/>
    <property type="match status" value="1"/>
</dbReference>
<dbReference type="PROSITE" id="PS50887">
    <property type="entry name" value="GGDEF"/>
    <property type="match status" value="1"/>
</dbReference>
<evidence type="ECO:0000313" key="5">
    <source>
        <dbReference type="EMBL" id="MFG6462048.1"/>
    </source>
</evidence>
<feature type="domain" description="GGDEF" evidence="4">
    <location>
        <begin position="218"/>
        <end position="352"/>
    </location>
</feature>
<dbReference type="InterPro" id="IPR050469">
    <property type="entry name" value="Diguanylate_Cyclase"/>
</dbReference>
<proteinExistence type="predicted"/>
<dbReference type="CDD" id="cd01949">
    <property type="entry name" value="GGDEF"/>
    <property type="match status" value="1"/>
</dbReference>
<dbReference type="SMART" id="SM00267">
    <property type="entry name" value="GGDEF"/>
    <property type="match status" value="1"/>
</dbReference>
<comment type="caution">
    <text evidence="5">The sequence shown here is derived from an EMBL/GenBank/DDBJ whole genome shotgun (WGS) entry which is preliminary data.</text>
</comment>
<organism evidence="5 6">
    <name type="scientific">Pelomonas lactea</name>
    <dbReference type="NCBI Taxonomy" id="3299030"/>
    <lineage>
        <taxon>Bacteria</taxon>
        <taxon>Pseudomonadati</taxon>
        <taxon>Pseudomonadota</taxon>
        <taxon>Betaproteobacteria</taxon>
        <taxon>Burkholderiales</taxon>
        <taxon>Sphaerotilaceae</taxon>
        <taxon>Roseateles</taxon>
    </lineage>
</organism>
<name>A0ABW7GJB5_9BURK</name>
<evidence type="ECO:0000256" key="1">
    <source>
        <dbReference type="ARBA" id="ARBA00012528"/>
    </source>
</evidence>
<dbReference type="InterPro" id="IPR035965">
    <property type="entry name" value="PAS-like_dom_sf"/>
</dbReference>
<sequence>MNHTAAFHVEKALIGRSTSPVVSEWLGSPWSSDMSEMKASTPERLLLLGLIVDQLVDAVITITPDQRIVVANNATSRLFGYAHEELIGMSLAWLMPERFRAAHRRGVDAYLAIGGTQRRTEGYIDVVGLTKAGDEIPMSLSMTCMFHEGQPYLTGVLRDMSAITEARETIHRQLEALTVANAQLQQLADRDHLTGVMNRRALQQVLPALWRDSDPQSAPMAVLLCDLDHFKQYNDSYGHLEGDNCLIAVAAALQTALADVATVARFGGEEFIALLRPSSGLTAAAAAERMQQAVASLAIPHVGSSASPVVTLSIGVASHQAQDSNVEALIRHADDALYVAKRSRNRYVVWDQRLLGGPHD</sequence>
<protein>
    <recommendedName>
        <fullName evidence="1">diguanylate cyclase</fullName>
        <ecNumber evidence="1">2.7.7.65</ecNumber>
    </recommendedName>
</protein>
<dbReference type="CDD" id="cd00130">
    <property type="entry name" value="PAS"/>
    <property type="match status" value="1"/>
</dbReference>
<evidence type="ECO:0000256" key="2">
    <source>
        <dbReference type="ARBA" id="ARBA00034247"/>
    </source>
</evidence>
<dbReference type="Gene3D" id="3.30.450.20">
    <property type="entry name" value="PAS domain"/>
    <property type="match status" value="1"/>
</dbReference>
<dbReference type="EMBL" id="JBIGHX010000003">
    <property type="protein sequence ID" value="MFG6462048.1"/>
    <property type="molecule type" value="Genomic_DNA"/>
</dbReference>
<evidence type="ECO:0000313" key="6">
    <source>
        <dbReference type="Proteomes" id="UP001606302"/>
    </source>
</evidence>
<dbReference type="NCBIfam" id="TIGR00229">
    <property type="entry name" value="sensory_box"/>
    <property type="match status" value="1"/>
</dbReference>
<comment type="catalytic activity">
    <reaction evidence="2">
        <text>2 GTP = 3',3'-c-di-GMP + 2 diphosphate</text>
        <dbReference type="Rhea" id="RHEA:24898"/>
        <dbReference type="ChEBI" id="CHEBI:33019"/>
        <dbReference type="ChEBI" id="CHEBI:37565"/>
        <dbReference type="ChEBI" id="CHEBI:58805"/>
        <dbReference type="EC" id="2.7.7.65"/>
    </reaction>
</comment>
<dbReference type="EC" id="2.7.7.65" evidence="1"/>
<dbReference type="PANTHER" id="PTHR45138:SF9">
    <property type="entry name" value="DIGUANYLATE CYCLASE DGCM-RELATED"/>
    <property type="match status" value="1"/>
</dbReference>
<keyword evidence="6" id="KW-1185">Reference proteome</keyword>
<evidence type="ECO:0000259" key="4">
    <source>
        <dbReference type="PROSITE" id="PS50887"/>
    </source>
</evidence>
<dbReference type="NCBIfam" id="TIGR00254">
    <property type="entry name" value="GGDEF"/>
    <property type="match status" value="1"/>
</dbReference>
<dbReference type="RefSeq" id="WP_394510920.1">
    <property type="nucleotide sequence ID" value="NZ_JBIGHX010000003.1"/>
</dbReference>
<dbReference type="PROSITE" id="PS50112">
    <property type="entry name" value="PAS"/>
    <property type="match status" value="1"/>
</dbReference>
<dbReference type="SMART" id="SM00091">
    <property type="entry name" value="PAS"/>
    <property type="match status" value="1"/>
</dbReference>